<evidence type="ECO:0000259" key="3">
    <source>
        <dbReference type="Pfam" id="PF13439"/>
    </source>
</evidence>
<protein>
    <recommendedName>
        <fullName evidence="6">Glycosyltransferase</fullName>
    </recommendedName>
</protein>
<evidence type="ECO:0000259" key="2">
    <source>
        <dbReference type="Pfam" id="PF00534"/>
    </source>
</evidence>
<dbReference type="Gene3D" id="3.40.50.2000">
    <property type="entry name" value="Glycogen Phosphorylase B"/>
    <property type="match status" value="2"/>
</dbReference>
<comment type="caution">
    <text evidence="4">The sequence shown here is derived from an EMBL/GenBank/DDBJ whole genome shotgun (WGS) entry which is preliminary data.</text>
</comment>
<dbReference type="EMBL" id="CAJNOO010004216">
    <property type="protein sequence ID" value="CAF1373163.1"/>
    <property type="molecule type" value="Genomic_DNA"/>
</dbReference>
<sequence length="621" mass="71126">MSSWDTPPTLYYRNSVGHFNNSQVFMLYKNAVLLNIPVSTKPNQTFVRRRRSIGKVGAPSARIYIDSHQMAGSYGNITSVSFYADHTCALNFVEFAAFDLIDRNVDLNTADLIVTYRSGPLQLSSPNELKPYMTLITIQLCSEKSIQNMISEVCQGNQFPVLPHHYIGVRSDKCRLGFVQPSLNLVFGRTWTHSDGLDPFNKPYQSLNYIPVNYTILQSITIDSFEKKYIQQTNMRDTRTKQFRVLFIGTYPPRQCGLAKYLEDLVDNYKGSYSIVAIDEKDLKSINRTYSNNVIFRLKENERETYYTVAEMINSQGYDVVNIQHEYGLYGGMCGEYIVNLMATVRKPIIITMHTVLSKPSQFYLSLTRTIAALSTRIIVLSPVGRRLLVDLYGIDETKISIVHHGVPDVPFCQTLTEAKEKLGFDSKRPIIATFGLLHRDKNIQLVLKAMKNIIEYVPNILYLILGQTHPLIKLHEGDSYHHELEYNVTTFGLVNNVHFINRYLDDKQLISYLSASDIYITPYIHEEQYVSGTLAWAIGLGKAVVSTPYLYAKELLAHGRGFLIPFNDHQALSSTIIMLVQNQEVRDAARHRAYKFGRQMIWPSVTYDYENIFRNALLYF</sequence>
<accession>A0A815IYZ1</accession>
<evidence type="ECO:0000256" key="1">
    <source>
        <dbReference type="ARBA" id="ARBA00022676"/>
    </source>
</evidence>
<dbReference type="SUPFAM" id="SSF53756">
    <property type="entry name" value="UDP-Glycosyltransferase/glycogen phosphorylase"/>
    <property type="match status" value="1"/>
</dbReference>
<organism evidence="4 5">
    <name type="scientific">Rotaria sordida</name>
    <dbReference type="NCBI Taxonomy" id="392033"/>
    <lineage>
        <taxon>Eukaryota</taxon>
        <taxon>Metazoa</taxon>
        <taxon>Spiralia</taxon>
        <taxon>Gnathifera</taxon>
        <taxon>Rotifera</taxon>
        <taxon>Eurotatoria</taxon>
        <taxon>Bdelloidea</taxon>
        <taxon>Philodinida</taxon>
        <taxon>Philodinidae</taxon>
        <taxon>Rotaria</taxon>
    </lineage>
</organism>
<dbReference type="Proteomes" id="UP000663882">
    <property type="component" value="Unassembled WGS sequence"/>
</dbReference>
<dbReference type="PANTHER" id="PTHR12526:SF572">
    <property type="entry name" value="BLL5144 PROTEIN"/>
    <property type="match status" value="1"/>
</dbReference>
<dbReference type="InterPro" id="IPR028098">
    <property type="entry name" value="Glyco_trans_4-like_N"/>
</dbReference>
<dbReference type="InterPro" id="IPR001296">
    <property type="entry name" value="Glyco_trans_1"/>
</dbReference>
<dbReference type="Pfam" id="PF00534">
    <property type="entry name" value="Glycos_transf_1"/>
    <property type="match status" value="1"/>
</dbReference>
<feature type="domain" description="Glycosyl transferase family 1" evidence="2">
    <location>
        <begin position="418"/>
        <end position="596"/>
    </location>
</feature>
<dbReference type="CDD" id="cd03822">
    <property type="entry name" value="GT4_mannosyltransferase-like"/>
    <property type="match status" value="1"/>
</dbReference>
<proteinExistence type="predicted"/>
<dbReference type="PANTHER" id="PTHR12526">
    <property type="entry name" value="GLYCOSYLTRANSFERASE"/>
    <property type="match status" value="1"/>
</dbReference>
<dbReference type="OrthoDB" id="2193793at2759"/>
<gene>
    <name evidence="4" type="ORF">RFH988_LOCUS33446</name>
</gene>
<name>A0A815IYZ1_9BILA</name>
<evidence type="ECO:0000313" key="5">
    <source>
        <dbReference type="Proteomes" id="UP000663882"/>
    </source>
</evidence>
<reference evidence="4" key="1">
    <citation type="submission" date="2021-02" db="EMBL/GenBank/DDBJ databases">
        <authorList>
            <person name="Nowell W R."/>
        </authorList>
    </citation>
    <scope>NUCLEOTIDE SEQUENCE</scope>
</reference>
<evidence type="ECO:0008006" key="6">
    <source>
        <dbReference type="Google" id="ProtNLM"/>
    </source>
</evidence>
<keyword evidence="1" id="KW-0328">Glycosyltransferase</keyword>
<evidence type="ECO:0000313" key="4">
    <source>
        <dbReference type="EMBL" id="CAF1373163.1"/>
    </source>
</evidence>
<feature type="domain" description="Glycosyltransferase subfamily 4-like N-terminal" evidence="3">
    <location>
        <begin position="306"/>
        <end position="407"/>
    </location>
</feature>
<dbReference type="AlphaFoldDB" id="A0A815IYZ1"/>
<dbReference type="Pfam" id="PF13439">
    <property type="entry name" value="Glyco_transf_4"/>
    <property type="match status" value="1"/>
</dbReference>
<keyword evidence="1" id="KW-0808">Transferase</keyword>
<dbReference type="GO" id="GO:0016757">
    <property type="term" value="F:glycosyltransferase activity"/>
    <property type="evidence" value="ECO:0007669"/>
    <property type="project" value="UniProtKB-KW"/>
</dbReference>